<dbReference type="Gene3D" id="1.10.287.950">
    <property type="entry name" value="Methyl-accepting chemotaxis protein"/>
    <property type="match status" value="1"/>
</dbReference>
<evidence type="ECO:0000313" key="6">
    <source>
        <dbReference type="EMBL" id="MDT8998433.1"/>
    </source>
</evidence>
<organism evidence="6 7">
    <name type="scientific">Roseateles aquae</name>
    <dbReference type="NCBI Taxonomy" id="3077235"/>
    <lineage>
        <taxon>Bacteria</taxon>
        <taxon>Pseudomonadati</taxon>
        <taxon>Pseudomonadota</taxon>
        <taxon>Betaproteobacteria</taxon>
        <taxon>Burkholderiales</taxon>
        <taxon>Sphaerotilaceae</taxon>
        <taxon>Roseateles</taxon>
    </lineage>
</organism>
<evidence type="ECO:0000259" key="5">
    <source>
        <dbReference type="PROSITE" id="PS50885"/>
    </source>
</evidence>
<keyword evidence="3" id="KW-0812">Transmembrane</keyword>
<keyword evidence="3" id="KW-1133">Transmembrane helix</keyword>
<dbReference type="Proteomes" id="UP001246372">
    <property type="component" value="Unassembled WGS sequence"/>
</dbReference>
<dbReference type="SUPFAM" id="SSF58104">
    <property type="entry name" value="Methyl-accepting chemotaxis protein (MCP) signaling domain"/>
    <property type="match status" value="1"/>
</dbReference>
<dbReference type="PANTHER" id="PTHR43531:SF5">
    <property type="entry name" value="METHYL-ACCEPTING CHEMOTAXIS PROTEIN III"/>
    <property type="match status" value="1"/>
</dbReference>
<dbReference type="Pfam" id="PF00015">
    <property type="entry name" value="MCPsignal"/>
    <property type="match status" value="1"/>
</dbReference>
<feature type="transmembrane region" description="Helical" evidence="3">
    <location>
        <begin position="334"/>
        <end position="356"/>
    </location>
</feature>
<dbReference type="EMBL" id="JAVXZY010000001">
    <property type="protein sequence ID" value="MDT8998433.1"/>
    <property type="molecule type" value="Genomic_DNA"/>
</dbReference>
<keyword evidence="7" id="KW-1185">Reference proteome</keyword>
<dbReference type="PANTHER" id="PTHR43531">
    <property type="entry name" value="PROTEIN ICFG"/>
    <property type="match status" value="1"/>
</dbReference>
<evidence type="ECO:0000256" key="1">
    <source>
        <dbReference type="ARBA" id="ARBA00029447"/>
    </source>
</evidence>
<accession>A0ABU3P780</accession>
<gene>
    <name evidence="6" type="ORF">RQP53_03990</name>
</gene>
<dbReference type="InterPro" id="IPR003660">
    <property type="entry name" value="HAMP_dom"/>
</dbReference>
<keyword evidence="2" id="KW-0807">Transducer</keyword>
<evidence type="ECO:0000313" key="7">
    <source>
        <dbReference type="Proteomes" id="UP001246372"/>
    </source>
</evidence>
<dbReference type="InterPro" id="IPR004089">
    <property type="entry name" value="MCPsignal_dom"/>
</dbReference>
<dbReference type="InterPro" id="IPR004090">
    <property type="entry name" value="Chemotax_Me-accpt_rcpt"/>
</dbReference>
<sequence>MMRFNSEMRHQVAAPAMAGLEREQVGWGARLLMRLSFKAKALCISLAFGVPLLCLMLCFIADAQKQLDGLRLERSGVQLLRALGEVQQGLLLTRNATRARLGGLAVDGAAGQHQLEQGLKQLAQAIDAAPAALRLGPAHAQLVQVWQQAARTPGGVDEQGRTVYGPVTAALKELLQTLGDNSSLVLDPELDSFYLVNALVLTLPALEEDVGQLWGWSSYAQARGGLPDAELKRYQLWHHGAVNGLSAMRGHVSRAQGARPALHQRLPLQGLDGLQHYLAAVAQPTEASATNAAERFAQGEQALRGLQAFGRQGLDALDGLLQEREAELLWRRQLVLGLTLVCLALAAYLFRAFFIAMHSGFARMRRQMDAMRNGDLSQQPANPGRDEVTALMQTLAELQLAWQGIVARVRDSSQAIVSASGEMSAGAEDLSSRTERSAASLQQSAAAMEQISATVRQTAEHAGEAEQMAAGTAGLAQRGSAQIELALQRMASIDQAAREIADITGLIDSIAFQTNILSLNAAVEAARAGEHGRGFAVVAAEVRALAARAGEAARQIKTLTSASLGQVEQGHLAVREADQTLQQLAGRAGHVQALLSEIAVGARQQSEGVVQVGGNVQELDRLTQQNAALVEQAAAATAALRHEALALSDGVMRFRLP</sequence>
<evidence type="ECO:0000259" key="4">
    <source>
        <dbReference type="PROSITE" id="PS50111"/>
    </source>
</evidence>
<dbReference type="PRINTS" id="PR00260">
    <property type="entry name" value="CHEMTRNSDUCR"/>
</dbReference>
<proteinExistence type="inferred from homology"/>
<evidence type="ECO:0000256" key="2">
    <source>
        <dbReference type="PROSITE-ProRule" id="PRU00284"/>
    </source>
</evidence>
<name>A0ABU3P780_9BURK</name>
<dbReference type="SMART" id="SM00283">
    <property type="entry name" value="MA"/>
    <property type="match status" value="1"/>
</dbReference>
<feature type="domain" description="HAMP" evidence="5">
    <location>
        <begin position="363"/>
        <end position="407"/>
    </location>
</feature>
<comment type="similarity">
    <text evidence="1">Belongs to the methyl-accepting chemotaxis (MCP) protein family.</text>
</comment>
<comment type="caution">
    <text evidence="6">The sequence shown here is derived from an EMBL/GenBank/DDBJ whole genome shotgun (WGS) entry which is preliminary data.</text>
</comment>
<dbReference type="InterPro" id="IPR051310">
    <property type="entry name" value="MCP_chemotaxis"/>
</dbReference>
<feature type="domain" description="Methyl-accepting transducer" evidence="4">
    <location>
        <begin position="412"/>
        <end position="641"/>
    </location>
</feature>
<reference evidence="6" key="1">
    <citation type="submission" date="2023-09" db="EMBL/GenBank/DDBJ databases">
        <title>Paucibacter sp. APW11 Genome sequencing and assembly.</title>
        <authorList>
            <person name="Kim I."/>
        </authorList>
    </citation>
    <scope>NUCLEOTIDE SEQUENCE</scope>
    <source>
        <strain evidence="6">APW11</strain>
    </source>
</reference>
<evidence type="ECO:0000256" key="3">
    <source>
        <dbReference type="SAM" id="Phobius"/>
    </source>
</evidence>
<keyword evidence="3" id="KW-0472">Membrane</keyword>
<dbReference type="PROSITE" id="PS50111">
    <property type="entry name" value="CHEMOTAXIS_TRANSDUC_2"/>
    <property type="match status" value="1"/>
</dbReference>
<dbReference type="PROSITE" id="PS50885">
    <property type="entry name" value="HAMP"/>
    <property type="match status" value="1"/>
</dbReference>
<protein>
    <submittedName>
        <fullName evidence="6">Methyl-accepting chemotaxis protein</fullName>
    </submittedName>
</protein>